<keyword evidence="10 15" id="KW-0238">DNA-binding</keyword>
<evidence type="ECO:0000256" key="9">
    <source>
        <dbReference type="ARBA" id="ARBA00022842"/>
    </source>
</evidence>
<keyword evidence="7 15" id="KW-0269">Exonuclease</keyword>
<dbReference type="InterPro" id="IPR004586">
    <property type="entry name" value="RecB"/>
</dbReference>
<dbReference type="CDD" id="cd22352">
    <property type="entry name" value="RecB_C-like"/>
    <property type="match status" value="1"/>
</dbReference>
<dbReference type="SUPFAM" id="SSF52540">
    <property type="entry name" value="P-loop containing nucleoside triphosphate hydrolases"/>
    <property type="match status" value="1"/>
</dbReference>
<feature type="binding site" evidence="15">
    <location>
        <position position="1081"/>
    </location>
    <ligand>
        <name>Mg(2+)</name>
        <dbReference type="ChEBI" id="CHEBI:18420"/>
    </ligand>
</feature>
<keyword evidence="6 15" id="KW-0347">Helicase</keyword>
<evidence type="ECO:0000256" key="16">
    <source>
        <dbReference type="PROSITE-ProRule" id="PRU00560"/>
    </source>
</evidence>
<keyword evidence="3 15" id="KW-0547">Nucleotide-binding</keyword>
<dbReference type="InterPro" id="IPR011604">
    <property type="entry name" value="PDDEXK-like_dom_sf"/>
</dbReference>
<evidence type="ECO:0000256" key="12">
    <source>
        <dbReference type="ARBA" id="ARBA00023235"/>
    </source>
</evidence>
<name>A0AA37W2F9_9GAMM</name>
<organism evidence="19 20">
    <name type="scientific">Paraferrimonas sedimenticola</name>
    <dbReference type="NCBI Taxonomy" id="375674"/>
    <lineage>
        <taxon>Bacteria</taxon>
        <taxon>Pseudomonadati</taxon>
        <taxon>Pseudomonadota</taxon>
        <taxon>Gammaproteobacteria</taxon>
        <taxon>Alteromonadales</taxon>
        <taxon>Ferrimonadaceae</taxon>
        <taxon>Paraferrimonas</taxon>
    </lineage>
</organism>
<comment type="function">
    <text evidence="15">A helicase/nuclease that prepares dsDNA breaks (DSB) for recombinational DNA repair. Binds to DSBs and unwinds DNA via a highly rapid and processive ATP-dependent bidirectional helicase activity. Unwinds dsDNA until it encounters a Chi (crossover hotspot instigator) sequence from the 3' direction. Cuts ssDNA a few nucleotides 3' to the Chi site. The properties and activities of the enzyme are changed at Chi. The Chi-altered holoenzyme produces a long 3'-ssDNA overhang and facilitates RecA-binding to the ssDNA for homologous DNA recombination and repair. Holoenzyme degrades any linearized DNA that is unable to undergo homologous recombination. In the holoenzyme this subunit contributes ATPase, 3'-5' helicase, exonuclease activity and loads RecA onto ssDNA.</text>
</comment>
<evidence type="ECO:0000256" key="7">
    <source>
        <dbReference type="ARBA" id="ARBA00022839"/>
    </source>
</evidence>
<dbReference type="Pfam" id="PF12705">
    <property type="entry name" value="PDDEXK_1"/>
    <property type="match status" value="1"/>
</dbReference>
<dbReference type="EC" id="5.6.2.4" evidence="15"/>
<accession>A0AA37W2F9</accession>
<evidence type="ECO:0000256" key="1">
    <source>
        <dbReference type="ARBA" id="ARBA00022722"/>
    </source>
</evidence>
<sequence>MIRLDPCSVPLTGTGLIEASAGTGKTYTIASLYLRFIVEQPLFDYSTSKGVELKPENLLVVTFTRAATAELRDRIRQRLHQAVLCFRGLGAGDDLVLQHLYEAHQDEAEQVLKRLYAAEKSMDDASIFTIHGFCQRALNYNAIDANANLNAQMIEDESELVESACEDFWRQALYPLQGEQWRAVAAAMGANAGPGPKSATPDALARRLSGLLSRKSLVCEPLPSDKPLEQAIQEMLQQQQLAWEQLQWSQRGALFDIGEELASLPRISAAKVEPHINILGNWLAGEQATALPKTSYKYVAEKAEKNSHIAKANAFVAAVERFQRDSDLQPGLMSQALAYVKARLAEEKTRLNLMAPDDLMSQLHAGLTSAMGAQLATRLKQQYPVALIDEFQDTDPIQYGLFETIYQAEGPHCWLMIGDPKQSIYAFRGGDIHTYTQAKRGTHSERHYTLDKNYRSSQSMVEAVNDLFRFNSSNTFLDEQIGYQPVNSADQGGKGRLVVDQQAVSAMTLCLFDDEHIAGHHGAEYVAEQTAQLLDKARVGQALIGEKPVKPGDIAVLVRDRNEARDVAKALRARRVRSVFLSRQSVFESEIAADLYRVLLAIHQPKSRRHLMAALGCQSSGLSAEQIDQINLDENQWQNHQERFLRYQERWQYRGVLAAIQAWMYDYSVPGRLLSDELNGERALADLNHCAELLQAQALLLDGHYSLLRYFSEQIGGSGSDSNSQRIRLESDKDLVQIVTIHASKGLEYPIVMLPYGLVGREAKTAIYHGNGKTRMDFTQSELHLQQAEQERLAEDVRLLYVALTRASYACFVSLARRSKSHNATSAIEHLLCGAADSSGVLSQQLEALVEASEERIRTVDYQPELTLVADESESDAVAIEPQRFAGDVDTSWRITSYSGLSKNKRYAQDGEEKIDEITTQNDTSQDSPQPIPIPEEPSALVRNRFSFPRGANPGTALHGILENQHFAANQPDELAQVVESELNRYAIEEAPEWVESVTDWMNEVLTCQFAMGEGEAVSLGELDPNQALPEMEFFIAASELVNEHSFNRLLLEHPVLTVNPAALARLSFDSFRGLLKGFIDLTFEHQGRYYVCDYKSNHLGDSIGNYNQDSMQAMMASHRYDAQLVLYCLALHLYLKKLIPDYDYDLHHGGGVYLFLRGMQPGDPHSGVFYAKPERELIESLEVLFLGERAEVEPC</sequence>
<dbReference type="Proteomes" id="UP001161422">
    <property type="component" value="Unassembled WGS sequence"/>
</dbReference>
<evidence type="ECO:0000256" key="10">
    <source>
        <dbReference type="ARBA" id="ARBA00023125"/>
    </source>
</evidence>
<dbReference type="Gene3D" id="1.10.486.10">
    <property type="entry name" value="PCRA, domain 4"/>
    <property type="match status" value="1"/>
</dbReference>
<dbReference type="Pfam" id="PF00580">
    <property type="entry name" value="UvrD-helicase"/>
    <property type="match status" value="1"/>
</dbReference>
<dbReference type="GO" id="GO:0005524">
    <property type="term" value="F:ATP binding"/>
    <property type="evidence" value="ECO:0007669"/>
    <property type="project" value="UniProtKB-UniRule"/>
</dbReference>
<keyword evidence="5 15" id="KW-0378">Hydrolase</keyword>
<keyword evidence="20" id="KW-1185">Reference proteome</keyword>
<dbReference type="PROSITE" id="PS51217">
    <property type="entry name" value="UVRD_HELICASE_CTER"/>
    <property type="match status" value="1"/>
</dbReference>
<feature type="binding site" evidence="16">
    <location>
        <begin position="19"/>
        <end position="26"/>
    </location>
    <ligand>
        <name>ATP</name>
        <dbReference type="ChEBI" id="CHEBI:30616"/>
    </ligand>
</feature>
<gene>
    <name evidence="15 19" type="primary">recB</name>
    <name evidence="19" type="ORF">GCM10007895_33570</name>
</gene>
<protein>
    <recommendedName>
        <fullName evidence="15">RecBCD enzyme subunit RecB</fullName>
        <ecNumber evidence="15">3.1.11.5</ecNumber>
        <ecNumber evidence="15">5.6.2.4</ecNumber>
    </recommendedName>
    <alternativeName>
        <fullName evidence="15">DNA 3'-5' helicase subunit RecB</fullName>
    </alternativeName>
    <alternativeName>
        <fullName evidence="15">Exonuclease V subunit RecB</fullName>
        <shortName evidence="15">ExoV subunit RecB</shortName>
    </alternativeName>
    <alternativeName>
        <fullName evidence="15">Helicase/nuclease RecBCD subunit RecB</fullName>
    </alternativeName>
</protein>
<comment type="cofactor">
    <cofactor evidence="15">
        <name>Mg(2+)</name>
        <dbReference type="ChEBI" id="CHEBI:18420"/>
    </cofactor>
    <text evidence="15">Binds 1 Mg(2+) ion per subunit.</text>
</comment>
<feature type="domain" description="UvrD-like helicase ATP-binding" evidence="17">
    <location>
        <begin position="1"/>
        <end position="457"/>
    </location>
</feature>
<dbReference type="GO" id="GO:0000287">
    <property type="term" value="F:magnesium ion binding"/>
    <property type="evidence" value="ECO:0007669"/>
    <property type="project" value="UniProtKB-UniRule"/>
</dbReference>
<keyword evidence="1 15" id="KW-0540">Nuclease</keyword>
<comment type="caution">
    <text evidence="19">The sequence shown here is derived from an EMBL/GenBank/DDBJ whole genome shotgun (WGS) entry which is preliminary data.</text>
</comment>
<dbReference type="InterPro" id="IPR011335">
    <property type="entry name" value="Restrct_endonuc-II-like"/>
</dbReference>
<reference evidence="19" key="1">
    <citation type="journal article" date="2014" name="Int. J. Syst. Evol. Microbiol.">
        <title>Complete genome sequence of Corynebacterium casei LMG S-19264T (=DSM 44701T), isolated from a smear-ripened cheese.</title>
        <authorList>
            <consortium name="US DOE Joint Genome Institute (JGI-PGF)"/>
            <person name="Walter F."/>
            <person name="Albersmeier A."/>
            <person name="Kalinowski J."/>
            <person name="Ruckert C."/>
        </authorList>
    </citation>
    <scope>NUCLEOTIDE SEQUENCE</scope>
    <source>
        <strain evidence="19">NBRC 101628</strain>
    </source>
</reference>
<evidence type="ECO:0000256" key="6">
    <source>
        <dbReference type="ARBA" id="ARBA00022806"/>
    </source>
</evidence>
<dbReference type="GO" id="GO:0008854">
    <property type="term" value="F:exodeoxyribonuclease V activity"/>
    <property type="evidence" value="ECO:0007669"/>
    <property type="project" value="UniProtKB-EC"/>
</dbReference>
<evidence type="ECO:0000256" key="5">
    <source>
        <dbReference type="ARBA" id="ARBA00022801"/>
    </source>
</evidence>
<comment type="similarity">
    <text evidence="15">Belongs to the helicase family. UvrD subfamily.</text>
</comment>
<dbReference type="InterPro" id="IPR000212">
    <property type="entry name" value="DNA_helicase_UvrD/REP"/>
</dbReference>
<dbReference type="InterPro" id="IPR014017">
    <property type="entry name" value="DNA_helicase_UvrD-like_C"/>
</dbReference>
<feature type="region of interest" description="Nuclease activity, interacts with RecD and RecA" evidence="15">
    <location>
        <begin position="892"/>
        <end position="1196"/>
    </location>
</feature>
<keyword evidence="11 15" id="KW-0234">DNA repair</keyword>
<dbReference type="Gene3D" id="3.40.50.300">
    <property type="entry name" value="P-loop containing nucleotide triphosphate hydrolases"/>
    <property type="match status" value="2"/>
</dbReference>
<evidence type="ECO:0000256" key="8">
    <source>
        <dbReference type="ARBA" id="ARBA00022840"/>
    </source>
</evidence>
<dbReference type="AlphaFoldDB" id="A0AA37W2F9"/>
<dbReference type="InterPro" id="IPR038726">
    <property type="entry name" value="PDDEXK_AddAB-type"/>
</dbReference>
<dbReference type="GO" id="GO:0000724">
    <property type="term" value="P:double-strand break repair via homologous recombination"/>
    <property type="evidence" value="ECO:0007669"/>
    <property type="project" value="UniProtKB-UniRule"/>
</dbReference>
<dbReference type="Pfam" id="PF13361">
    <property type="entry name" value="UvrD_C"/>
    <property type="match status" value="1"/>
</dbReference>
<feature type="active site" description="For nuclease activity" evidence="15">
    <location>
        <position position="1094"/>
    </location>
</feature>
<feature type="binding site" evidence="15">
    <location>
        <position position="959"/>
    </location>
    <ligand>
        <name>Mg(2+)</name>
        <dbReference type="ChEBI" id="CHEBI:18420"/>
    </ligand>
</feature>
<feature type="binding site" evidence="15">
    <location>
        <position position="1094"/>
    </location>
    <ligand>
        <name>Mg(2+)</name>
        <dbReference type="ChEBI" id="CHEBI:18420"/>
    </ligand>
</feature>
<comment type="miscellaneous">
    <text evidence="15">In the RecBCD complex, RecB has a slow 3'-5' helicase, an exonuclease activity and loads RecA onto ssDNA, RecD has a fast 5'-3' helicase activity, while RecC stimulates the ATPase and processivity of the RecB helicase and contributes to recognition of the Chi site.</text>
</comment>
<feature type="domain" description="UvrD-like helicase C-terminal" evidence="18">
    <location>
        <begin position="467"/>
        <end position="746"/>
    </location>
</feature>
<dbReference type="NCBIfam" id="TIGR00609">
    <property type="entry name" value="recB"/>
    <property type="match status" value="1"/>
</dbReference>
<dbReference type="GO" id="GO:0003677">
    <property type="term" value="F:DNA binding"/>
    <property type="evidence" value="ECO:0007669"/>
    <property type="project" value="UniProtKB-UniRule"/>
</dbReference>
<evidence type="ECO:0000256" key="13">
    <source>
        <dbReference type="ARBA" id="ARBA00034617"/>
    </source>
</evidence>
<comment type="domain">
    <text evidence="15">The C-terminal domain has nuclease activity and interacts with RecD. It interacts with RecA, facilitating its loading onto ssDNA.</text>
</comment>
<dbReference type="GO" id="GO:0043138">
    <property type="term" value="F:3'-5' DNA helicase activity"/>
    <property type="evidence" value="ECO:0007669"/>
    <property type="project" value="UniProtKB-UniRule"/>
</dbReference>
<comment type="catalytic activity">
    <reaction evidence="13 15">
        <text>Couples ATP hydrolysis with the unwinding of duplex DNA by translocating in the 3'-5' direction.</text>
        <dbReference type="EC" id="5.6.2.4"/>
    </reaction>
</comment>
<dbReference type="Gene3D" id="1.10.3170.10">
    <property type="entry name" value="Recbcd, chain B, domain 2"/>
    <property type="match status" value="1"/>
</dbReference>
<keyword evidence="9 15" id="KW-0460">Magnesium</keyword>
<dbReference type="InterPro" id="IPR027417">
    <property type="entry name" value="P-loop_NTPase"/>
</dbReference>
<comment type="catalytic activity">
    <reaction evidence="14 15">
        <text>ATP + H2O = ADP + phosphate + H(+)</text>
        <dbReference type="Rhea" id="RHEA:13065"/>
        <dbReference type="ChEBI" id="CHEBI:15377"/>
        <dbReference type="ChEBI" id="CHEBI:15378"/>
        <dbReference type="ChEBI" id="CHEBI:30616"/>
        <dbReference type="ChEBI" id="CHEBI:43474"/>
        <dbReference type="ChEBI" id="CHEBI:456216"/>
        <dbReference type="EC" id="5.6.2.4"/>
    </reaction>
</comment>
<evidence type="ECO:0000256" key="3">
    <source>
        <dbReference type="ARBA" id="ARBA00022741"/>
    </source>
</evidence>
<comment type="catalytic activity">
    <reaction evidence="15">
        <text>Exonucleolytic cleavage (in the presence of ATP) in either 5'- to 3'- or 3'- to 5'-direction to yield 5'-phosphooligonucleotides.</text>
        <dbReference type="EC" id="3.1.11.5"/>
    </reaction>
</comment>
<dbReference type="Gene3D" id="3.90.320.10">
    <property type="match status" value="1"/>
</dbReference>
<evidence type="ECO:0000256" key="15">
    <source>
        <dbReference type="HAMAP-Rule" id="MF_01485"/>
    </source>
</evidence>
<keyword evidence="8 15" id="KW-0067">ATP-binding</keyword>
<comment type="subunit">
    <text evidence="15">Heterotrimer of RecB, RecC and RecD. All subunits contribute to DNA-binding. Interacts with RecA.</text>
</comment>
<dbReference type="GO" id="GO:0009338">
    <property type="term" value="C:exodeoxyribonuclease V complex"/>
    <property type="evidence" value="ECO:0007669"/>
    <property type="project" value="TreeGrafter"/>
</dbReference>
<keyword evidence="12 15" id="KW-0413">Isomerase</keyword>
<evidence type="ECO:0000313" key="20">
    <source>
        <dbReference type="Proteomes" id="UP001161422"/>
    </source>
</evidence>
<evidence type="ECO:0000256" key="2">
    <source>
        <dbReference type="ARBA" id="ARBA00022723"/>
    </source>
</evidence>
<evidence type="ECO:0000256" key="4">
    <source>
        <dbReference type="ARBA" id="ARBA00022763"/>
    </source>
</evidence>
<dbReference type="GO" id="GO:0005829">
    <property type="term" value="C:cytosol"/>
    <property type="evidence" value="ECO:0007669"/>
    <property type="project" value="TreeGrafter"/>
</dbReference>
<dbReference type="PANTHER" id="PTHR11070">
    <property type="entry name" value="UVRD / RECB / PCRA DNA HELICASE FAMILY MEMBER"/>
    <property type="match status" value="1"/>
</dbReference>
<dbReference type="HAMAP" id="MF_01485">
    <property type="entry name" value="RecB"/>
    <property type="match status" value="1"/>
</dbReference>
<dbReference type="SUPFAM" id="SSF52980">
    <property type="entry name" value="Restriction endonuclease-like"/>
    <property type="match status" value="1"/>
</dbReference>
<dbReference type="InterPro" id="IPR014016">
    <property type="entry name" value="UvrD-like_ATP-bd"/>
</dbReference>
<dbReference type="PANTHER" id="PTHR11070:SF23">
    <property type="entry name" value="RECBCD ENZYME SUBUNIT RECB"/>
    <property type="match status" value="1"/>
</dbReference>
<dbReference type="EC" id="3.1.11.5" evidence="15"/>
<evidence type="ECO:0000259" key="17">
    <source>
        <dbReference type="PROSITE" id="PS51198"/>
    </source>
</evidence>
<dbReference type="RefSeq" id="WP_095507168.1">
    <property type="nucleotide sequence ID" value="NZ_BSNC01000016.1"/>
</dbReference>
<keyword evidence="4 15" id="KW-0227">DNA damage</keyword>
<dbReference type="EMBL" id="BSNC01000016">
    <property type="protein sequence ID" value="GLP98050.1"/>
    <property type="molecule type" value="Genomic_DNA"/>
</dbReference>
<dbReference type="PROSITE" id="PS51198">
    <property type="entry name" value="UVRD_HELICASE_ATP_BIND"/>
    <property type="match status" value="1"/>
</dbReference>
<evidence type="ECO:0000256" key="11">
    <source>
        <dbReference type="ARBA" id="ARBA00023204"/>
    </source>
</evidence>
<feature type="region of interest" description="DNA-binding and helicase activity, interacts with RecC" evidence="15">
    <location>
        <begin position="1"/>
        <end position="843"/>
    </location>
</feature>
<proteinExistence type="inferred from homology"/>
<evidence type="ECO:0000256" key="14">
    <source>
        <dbReference type="ARBA" id="ARBA00048988"/>
    </source>
</evidence>
<comment type="domain">
    <text evidence="15">The N-terminal DNA-binding domain is a ssDNA-dependent ATPase and has ATP-dependent 3'-5' helicase function. This domain interacts with RecC.</text>
</comment>
<evidence type="ECO:0000313" key="19">
    <source>
        <dbReference type="EMBL" id="GLP98050.1"/>
    </source>
</evidence>
<keyword evidence="2 15" id="KW-0479">Metal-binding</keyword>
<evidence type="ECO:0000259" key="18">
    <source>
        <dbReference type="PROSITE" id="PS51217"/>
    </source>
</evidence>
<reference evidence="19" key="2">
    <citation type="submission" date="2023-01" db="EMBL/GenBank/DDBJ databases">
        <title>Draft genome sequence of Paraferrimonas sedimenticola strain NBRC 101628.</title>
        <authorList>
            <person name="Sun Q."/>
            <person name="Mori K."/>
        </authorList>
    </citation>
    <scope>NUCLEOTIDE SEQUENCE</scope>
    <source>
        <strain evidence="19">NBRC 101628</strain>
    </source>
</reference>